<dbReference type="PANTHER" id="PTHR11451">
    <property type="entry name" value="THREONINE-TRNA LIGASE"/>
    <property type="match status" value="1"/>
</dbReference>
<dbReference type="GO" id="GO:0005739">
    <property type="term" value="C:mitochondrion"/>
    <property type="evidence" value="ECO:0007669"/>
    <property type="project" value="UniProtKB-SubCell"/>
</dbReference>
<proteinExistence type="inferred from homology"/>
<comment type="caution">
    <text evidence="9">The sequence shown here is derived from an EMBL/GenBank/DDBJ whole genome shotgun (WGS) entry which is preliminary data.</text>
</comment>
<dbReference type="Gene3D" id="3.30.980.10">
    <property type="entry name" value="Threonyl-trna Synthetase, Chain A, domain 2"/>
    <property type="match status" value="1"/>
</dbReference>
<dbReference type="GO" id="GO:0006435">
    <property type="term" value="P:threonyl-tRNA aminoacylation"/>
    <property type="evidence" value="ECO:0007669"/>
    <property type="project" value="TreeGrafter"/>
</dbReference>
<evidence type="ECO:0000313" key="10">
    <source>
        <dbReference type="Proteomes" id="UP001445076"/>
    </source>
</evidence>
<gene>
    <name evidence="9" type="ORF">OTU49_004553</name>
</gene>
<feature type="non-terminal residue" evidence="9">
    <location>
        <position position="190"/>
    </location>
</feature>
<organism evidence="9 10">
    <name type="scientific">Cherax quadricarinatus</name>
    <name type="common">Australian red claw crayfish</name>
    <dbReference type="NCBI Taxonomy" id="27406"/>
    <lineage>
        <taxon>Eukaryota</taxon>
        <taxon>Metazoa</taxon>
        <taxon>Ecdysozoa</taxon>
        <taxon>Arthropoda</taxon>
        <taxon>Crustacea</taxon>
        <taxon>Multicrustacea</taxon>
        <taxon>Malacostraca</taxon>
        <taxon>Eumalacostraca</taxon>
        <taxon>Eucarida</taxon>
        <taxon>Decapoda</taxon>
        <taxon>Pleocyemata</taxon>
        <taxon>Astacidea</taxon>
        <taxon>Parastacoidea</taxon>
        <taxon>Parastacidae</taxon>
        <taxon>Cherax</taxon>
    </lineage>
</organism>
<dbReference type="SUPFAM" id="SSF55186">
    <property type="entry name" value="ThrRS/AlaRS common domain"/>
    <property type="match status" value="1"/>
</dbReference>
<accession>A0AAW0XD34</accession>
<evidence type="ECO:0000256" key="4">
    <source>
        <dbReference type="ARBA" id="ARBA00023128"/>
    </source>
</evidence>
<protein>
    <recommendedName>
        <fullName evidence="7">Large ribosomal subunit protein mL39</fullName>
    </recommendedName>
    <alternativeName>
        <fullName evidence="8">39S ribosomal protein L39, mitochondrial</fullName>
    </alternativeName>
</protein>
<dbReference type="GO" id="GO:0000166">
    <property type="term" value="F:nucleotide binding"/>
    <property type="evidence" value="ECO:0007669"/>
    <property type="project" value="InterPro"/>
</dbReference>
<dbReference type="InterPro" id="IPR018163">
    <property type="entry name" value="Thr/Ala-tRNA-synth_IIc_edit"/>
</dbReference>
<keyword evidence="3" id="KW-0689">Ribosomal protein</keyword>
<keyword evidence="4" id="KW-0496">Mitochondrion</keyword>
<comment type="subcellular location">
    <subcellularLocation>
        <location evidence="1">Mitochondrion</location>
    </subcellularLocation>
</comment>
<dbReference type="GO" id="GO:0004829">
    <property type="term" value="F:threonine-tRNA ligase activity"/>
    <property type="evidence" value="ECO:0007669"/>
    <property type="project" value="TreeGrafter"/>
</dbReference>
<feature type="non-terminal residue" evidence="9">
    <location>
        <position position="1"/>
    </location>
</feature>
<dbReference type="AlphaFoldDB" id="A0AAW0XD34"/>
<comment type="similarity">
    <text evidence="6">Belongs to the mitochondrion-specific ribosomal protein mL39 family.</text>
</comment>
<evidence type="ECO:0000313" key="9">
    <source>
        <dbReference type="EMBL" id="KAK8737599.1"/>
    </source>
</evidence>
<evidence type="ECO:0000256" key="5">
    <source>
        <dbReference type="ARBA" id="ARBA00023274"/>
    </source>
</evidence>
<evidence type="ECO:0000256" key="1">
    <source>
        <dbReference type="ARBA" id="ARBA00004173"/>
    </source>
</evidence>
<dbReference type="Proteomes" id="UP001445076">
    <property type="component" value="Unassembled WGS sequence"/>
</dbReference>
<dbReference type="PANTHER" id="PTHR11451:SF44">
    <property type="entry name" value="THREONINE--TRNA LIGASE, CHLOROPLASTIC_MITOCHONDRIAL 2"/>
    <property type="match status" value="1"/>
</dbReference>
<dbReference type="GO" id="GO:1990904">
    <property type="term" value="C:ribonucleoprotein complex"/>
    <property type="evidence" value="ECO:0007669"/>
    <property type="project" value="UniProtKB-KW"/>
</dbReference>
<reference evidence="9 10" key="1">
    <citation type="journal article" date="2024" name="BMC Genomics">
        <title>Genome assembly of redclaw crayfish (Cherax quadricarinatus) provides insights into its immune adaptation and hypoxia tolerance.</title>
        <authorList>
            <person name="Liu Z."/>
            <person name="Zheng J."/>
            <person name="Li H."/>
            <person name="Fang K."/>
            <person name="Wang S."/>
            <person name="He J."/>
            <person name="Zhou D."/>
            <person name="Weng S."/>
            <person name="Chi M."/>
            <person name="Gu Z."/>
            <person name="He J."/>
            <person name="Li F."/>
            <person name="Wang M."/>
        </authorList>
    </citation>
    <scope>NUCLEOTIDE SEQUENCE [LARGE SCALE GENOMIC DNA]</scope>
    <source>
        <strain evidence="9">ZL_2023a</strain>
    </source>
</reference>
<evidence type="ECO:0000256" key="8">
    <source>
        <dbReference type="ARBA" id="ARBA00075914"/>
    </source>
</evidence>
<dbReference type="FunFam" id="3.30.980.10:FF:000006">
    <property type="entry name" value="39S ribosomal protein L39, mitochondrial"/>
    <property type="match status" value="1"/>
</dbReference>
<keyword evidence="5" id="KW-0687">Ribonucleoprotein</keyword>
<name>A0AAW0XD34_CHEQU</name>
<keyword evidence="10" id="KW-1185">Reference proteome</keyword>
<evidence type="ECO:0000256" key="6">
    <source>
        <dbReference type="ARBA" id="ARBA00061231"/>
    </source>
</evidence>
<sequence>QNDPFYANKAFWRSASVMLGAVLETAFKERIYVELCSFPSPNVRSGSFVYDVDLKISDWEPTKEELRVLSGEMVKLAMANHRFERLEVDASLALQMFSDNQFKKIQIPFIAAQSSSGNTVVLYKMGNFVEISCGPMISNTSHLGKVSITAAHPIETNKGHLYRIQGVALPKGFLLNHFAYSLLEKRAQKL</sequence>
<evidence type="ECO:0000256" key="7">
    <source>
        <dbReference type="ARBA" id="ARBA00071662"/>
    </source>
</evidence>
<keyword evidence="2" id="KW-0648">Protein biosynthesis</keyword>
<dbReference type="GO" id="GO:0005840">
    <property type="term" value="C:ribosome"/>
    <property type="evidence" value="ECO:0007669"/>
    <property type="project" value="UniProtKB-KW"/>
</dbReference>
<evidence type="ECO:0000256" key="2">
    <source>
        <dbReference type="ARBA" id="ARBA00022917"/>
    </source>
</evidence>
<evidence type="ECO:0000256" key="3">
    <source>
        <dbReference type="ARBA" id="ARBA00022980"/>
    </source>
</evidence>
<dbReference type="EMBL" id="JARKIK010000042">
    <property type="protein sequence ID" value="KAK8737599.1"/>
    <property type="molecule type" value="Genomic_DNA"/>
</dbReference>